<gene>
    <name evidence="4" type="ORF">NIES23_50880</name>
</gene>
<dbReference type="PANTHER" id="PTHR30383:SF5">
    <property type="entry name" value="SGNH HYDROLASE-TYPE ESTERASE DOMAIN-CONTAINING PROTEIN"/>
    <property type="match status" value="1"/>
</dbReference>
<dbReference type="InterPro" id="IPR036514">
    <property type="entry name" value="SGNH_hydro_sf"/>
</dbReference>
<evidence type="ECO:0000256" key="2">
    <source>
        <dbReference type="SAM" id="SignalP"/>
    </source>
</evidence>
<dbReference type="EMBL" id="AP018216">
    <property type="protein sequence ID" value="BAY72264.1"/>
    <property type="molecule type" value="Genomic_DNA"/>
</dbReference>
<dbReference type="SUPFAM" id="SSF52266">
    <property type="entry name" value="SGNH hydrolase"/>
    <property type="match status" value="1"/>
</dbReference>
<feature type="domain" description="SGNH hydrolase-type esterase" evidence="3">
    <location>
        <begin position="227"/>
        <end position="362"/>
    </location>
</feature>
<feature type="region of interest" description="Disordered" evidence="1">
    <location>
        <begin position="87"/>
        <end position="118"/>
    </location>
</feature>
<organism evidence="4 5">
    <name type="scientific">Trichormus variabilis NIES-23</name>
    <dbReference type="NCBI Taxonomy" id="1973479"/>
    <lineage>
        <taxon>Bacteria</taxon>
        <taxon>Bacillati</taxon>
        <taxon>Cyanobacteriota</taxon>
        <taxon>Cyanophyceae</taxon>
        <taxon>Nostocales</taxon>
        <taxon>Nostocaceae</taxon>
        <taxon>Trichormus</taxon>
    </lineage>
</organism>
<dbReference type="Gene3D" id="3.40.50.1110">
    <property type="entry name" value="SGNH hydrolase"/>
    <property type="match status" value="1"/>
</dbReference>
<keyword evidence="2" id="KW-0732">Signal</keyword>
<dbReference type="InterPro" id="IPR051532">
    <property type="entry name" value="Ester_Hydrolysis_Enzymes"/>
</dbReference>
<accession>A0A1Z4KTH1</accession>
<dbReference type="AlphaFoldDB" id="A0A1Z4KTH1"/>
<dbReference type="GO" id="GO:0004622">
    <property type="term" value="F:phosphatidylcholine lysophospholipase activity"/>
    <property type="evidence" value="ECO:0007669"/>
    <property type="project" value="TreeGrafter"/>
</dbReference>
<sequence length="383" mass="42774">MRDSYLLAVGLLTGLTLPASALPQISDILPDNSSFASDIKQSSPNVITEDTSLSPFSNQLAQAFESLPQDGDEKSLPTLFNVSFPEFSSQPLSPSKASQSTNGEKNIHDSDNPLLQFTNQESSTPINSFFNLNSQPHNQLLTSGNQLYYYRLAALKTGQIYTRHDGDSGQSLRDATQKQQLTYDDWKSLLALEAKAIAQGQGKNRLSILVGDSLSMWFPREKLPSGKLWLNQGISGDTSTGIANRLTAFSYTRPDAIYIMAGINDLRKGTSDEVILRNHRQMVRRLRQSHPRTQIFIQSILPTHLPTISNSRIREINTKLAQIAKKEKVNYLDIHSWFTDGDGNLRADLTTDGLHLSADGYDVWRFAIQQVEFKLSQNKNVDR</sequence>
<dbReference type="PANTHER" id="PTHR30383">
    <property type="entry name" value="THIOESTERASE 1/PROTEASE 1/LYSOPHOSPHOLIPASE L1"/>
    <property type="match status" value="1"/>
</dbReference>
<protein>
    <recommendedName>
        <fullName evidence="3">SGNH hydrolase-type esterase domain-containing protein</fullName>
    </recommendedName>
</protein>
<feature type="compositionally biased region" description="Polar residues" evidence="1">
    <location>
        <begin position="87"/>
        <end position="104"/>
    </location>
</feature>
<dbReference type="Proteomes" id="UP000217507">
    <property type="component" value="Chromosome"/>
</dbReference>
<dbReference type="CDD" id="cd01828">
    <property type="entry name" value="sialate_O-acetylesterase_like2"/>
    <property type="match status" value="1"/>
</dbReference>
<proteinExistence type="predicted"/>
<reference evidence="4 5" key="1">
    <citation type="submission" date="2017-06" db="EMBL/GenBank/DDBJ databases">
        <title>Genome sequencing of cyanobaciteial culture collection at National Institute for Environmental Studies (NIES).</title>
        <authorList>
            <person name="Hirose Y."/>
            <person name="Shimura Y."/>
            <person name="Fujisawa T."/>
            <person name="Nakamura Y."/>
            <person name="Kawachi M."/>
        </authorList>
    </citation>
    <scope>NUCLEOTIDE SEQUENCE [LARGE SCALE GENOMIC DNA]</scope>
    <source>
        <strain evidence="4 5">NIES-23</strain>
    </source>
</reference>
<dbReference type="InterPro" id="IPR013830">
    <property type="entry name" value="SGNH_hydro"/>
</dbReference>
<name>A0A1Z4KTH1_ANAVA</name>
<evidence type="ECO:0000313" key="4">
    <source>
        <dbReference type="EMBL" id="BAY72264.1"/>
    </source>
</evidence>
<evidence type="ECO:0000256" key="1">
    <source>
        <dbReference type="SAM" id="MobiDB-lite"/>
    </source>
</evidence>
<feature type="chain" id="PRO_5011115311" description="SGNH hydrolase-type esterase domain-containing protein" evidence="2">
    <location>
        <begin position="22"/>
        <end position="383"/>
    </location>
</feature>
<dbReference type="Pfam" id="PF13472">
    <property type="entry name" value="Lipase_GDSL_2"/>
    <property type="match status" value="1"/>
</dbReference>
<evidence type="ECO:0000313" key="5">
    <source>
        <dbReference type="Proteomes" id="UP000217507"/>
    </source>
</evidence>
<feature type="signal peptide" evidence="2">
    <location>
        <begin position="1"/>
        <end position="21"/>
    </location>
</feature>
<evidence type="ECO:0000259" key="3">
    <source>
        <dbReference type="Pfam" id="PF13472"/>
    </source>
</evidence>